<dbReference type="CDD" id="cd04186">
    <property type="entry name" value="GT_2_like_c"/>
    <property type="match status" value="1"/>
</dbReference>
<organism evidence="2 3">
    <name type="scientific">Eiseniibacteriota bacterium</name>
    <dbReference type="NCBI Taxonomy" id="2212470"/>
    <lineage>
        <taxon>Bacteria</taxon>
        <taxon>Candidatus Eiseniibacteriota</taxon>
    </lineage>
</organism>
<gene>
    <name evidence="2" type="ORF">E6K78_04850</name>
</gene>
<dbReference type="InterPro" id="IPR029044">
    <property type="entry name" value="Nucleotide-diphossugar_trans"/>
</dbReference>
<dbReference type="SUPFAM" id="SSF53448">
    <property type="entry name" value="Nucleotide-diphospho-sugar transferases"/>
    <property type="match status" value="1"/>
</dbReference>
<comment type="caution">
    <text evidence="2">The sequence shown here is derived from an EMBL/GenBank/DDBJ whole genome shotgun (WGS) entry which is preliminary data.</text>
</comment>
<dbReference type="Proteomes" id="UP000316609">
    <property type="component" value="Unassembled WGS sequence"/>
</dbReference>
<evidence type="ECO:0000313" key="2">
    <source>
        <dbReference type="EMBL" id="TMQ67432.1"/>
    </source>
</evidence>
<protein>
    <submittedName>
        <fullName evidence="2">Glycosyltransferase family 2 protein</fullName>
    </submittedName>
</protein>
<dbReference type="AlphaFoldDB" id="A0A538TUY1"/>
<evidence type="ECO:0000259" key="1">
    <source>
        <dbReference type="Pfam" id="PF00535"/>
    </source>
</evidence>
<sequence length="316" mass="35177">MGSAVLFLRRTSGGRLVGARAGLPTAESSLSRTLSTVIVYYRARDALLRCLTALEEDAAGLDVETTVIDNHSQDGISEALRIAFPHVRVQANLANLGFARAVNQGLAAARGEYVLILNPDCVLERGALRVLLSHMTNHPEAGVIGPMLMNPGGSLEYSARSFPSLATFLFNRYSLLTRLFPKNRFSRRYLLSDWDHASVLDVDWLSGACLLARRVAIDHVGPMDEAFFMFNEDVDWCRRMKQAGWRVTYVPQARAIHQVGASRHRIPARLIVERHRGMIHYFHKHHAPGRLVAWCADGLIYLRAGLMIAANALKPR</sequence>
<name>A0A538TUY1_UNCEI</name>
<dbReference type="EMBL" id="VBOY01000039">
    <property type="protein sequence ID" value="TMQ67432.1"/>
    <property type="molecule type" value="Genomic_DNA"/>
</dbReference>
<dbReference type="GO" id="GO:0016740">
    <property type="term" value="F:transferase activity"/>
    <property type="evidence" value="ECO:0007669"/>
    <property type="project" value="UniProtKB-KW"/>
</dbReference>
<dbReference type="PANTHER" id="PTHR43179:SF7">
    <property type="entry name" value="RHAMNOSYLTRANSFERASE WBBL"/>
    <property type="match status" value="1"/>
</dbReference>
<accession>A0A538TUY1</accession>
<dbReference type="Pfam" id="PF00535">
    <property type="entry name" value="Glycos_transf_2"/>
    <property type="match status" value="1"/>
</dbReference>
<keyword evidence="2" id="KW-0808">Transferase</keyword>
<dbReference type="Gene3D" id="3.90.550.10">
    <property type="entry name" value="Spore Coat Polysaccharide Biosynthesis Protein SpsA, Chain A"/>
    <property type="match status" value="1"/>
</dbReference>
<dbReference type="InterPro" id="IPR001173">
    <property type="entry name" value="Glyco_trans_2-like"/>
</dbReference>
<reference evidence="2 3" key="1">
    <citation type="journal article" date="2019" name="Nat. Microbiol.">
        <title>Mediterranean grassland soil C-N compound turnover is dependent on rainfall and depth, and is mediated by genomically divergent microorganisms.</title>
        <authorList>
            <person name="Diamond S."/>
            <person name="Andeer P.F."/>
            <person name="Li Z."/>
            <person name="Crits-Christoph A."/>
            <person name="Burstein D."/>
            <person name="Anantharaman K."/>
            <person name="Lane K.R."/>
            <person name="Thomas B.C."/>
            <person name="Pan C."/>
            <person name="Northen T.R."/>
            <person name="Banfield J.F."/>
        </authorList>
    </citation>
    <scope>NUCLEOTIDE SEQUENCE [LARGE SCALE GENOMIC DNA]</scope>
    <source>
        <strain evidence="2">WS_8</strain>
    </source>
</reference>
<dbReference type="PANTHER" id="PTHR43179">
    <property type="entry name" value="RHAMNOSYLTRANSFERASE WBBL"/>
    <property type="match status" value="1"/>
</dbReference>
<proteinExistence type="predicted"/>
<feature type="domain" description="Glycosyltransferase 2-like" evidence="1">
    <location>
        <begin position="35"/>
        <end position="175"/>
    </location>
</feature>
<evidence type="ECO:0000313" key="3">
    <source>
        <dbReference type="Proteomes" id="UP000316609"/>
    </source>
</evidence>